<feature type="transmembrane region" description="Helical" evidence="2">
    <location>
        <begin position="32"/>
        <end position="50"/>
    </location>
</feature>
<evidence type="ECO:0000313" key="4">
    <source>
        <dbReference type="Proteomes" id="UP000254794"/>
    </source>
</evidence>
<dbReference type="GO" id="GO:0015562">
    <property type="term" value="F:efflux transmembrane transporter activity"/>
    <property type="evidence" value="ECO:0007669"/>
    <property type="project" value="TreeGrafter"/>
</dbReference>
<dbReference type="SUPFAM" id="SSF111369">
    <property type="entry name" value="HlyD-like secretion proteins"/>
    <property type="match status" value="1"/>
</dbReference>
<evidence type="ECO:0000256" key="2">
    <source>
        <dbReference type="SAM" id="Phobius"/>
    </source>
</evidence>
<keyword evidence="4" id="KW-1185">Reference proteome</keyword>
<organism evidence="3 4">
    <name type="scientific">Legionella busanensis</name>
    <dbReference type="NCBI Taxonomy" id="190655"/>
    <lineage>
        <taxon>Bacteria</taxon>
        <taxon>Pseudomonadati</taxon>
        <taxon>Pseudomonadota</taxon>
        <taxon>Gammaproteobacteria</taxon>
        <taxon>Legionellales</taxon>
        <taxon>Legionellaceae</taxon>
        <taxon>Legionella</taxon>
    </lineage>
</organism>
<keyword evidence="2" id="KW-1133">Transmembrane helix</keyword>
<keyword evidence="2" id="KW-0812">Transmembrane</keyword>
<protein>
    <submittedName>
        <fullName evidence="3">Hemolysin D</fullName>
    </submittedName>
</protein>
<dbReference type="AlphaFoldDB" id="A0A378JNN1"/>
<dbReference type="GO" id="GO:1990281">
    <property type="term" value="C:efflux pump complex"/>
    <property type="evidence" value="ECO:0007669"/>
    <property type="project" value="TreeGrafter"/>
</dbReference>
<dbReference type="Proteomes" id="UP000254794">
    <property type="component" value="Unassembled WGS sequence"/>
</dbReference>
<dbReference type="Gene3D" id="1.10.287.470">
    <property type="entry name" value="Helix hairpin bin"/>
    <property type="match status" value="1"/>
</dbReference>
<feature type="coiled-coil region" evidence="1">
    <location>
        <begin position="153"/>
        <end position="180"/>
    </location>
</feature>
<sequence length="337" mass="39003">MKKEFFRQEVFNQKKISHLGVISINTPLSFKFFTYSSLVILLIIILFIVFGEFSDKFVVIGYLNDSKGVFSLYPSKSGVIIKSYKKQGEFVKQGEAILLINSLVDNQLLDKNNILENLIKRKQSIKNDIINKSIQLKKIKILLTKKYISLDFYNTKKQEIFELNRNLNAVELDIIKYKQEQFYKIYSPIDGVIASNIFKEGQYVNLAKPLVKILPIKSKLIANLFIPVNQIGFINKASKIIVRYDAFPYKRFGSYKAVIDSIDETILTDNEDEKPIQVGYPYYKVNAKLKSQYVMVYGQPKKLQQGLTITAIISGPKRKIWQWILDPIFSMYGELKL</sequence>
<gene>
    <name evidence="3" type="primary">cvaA</name>
    <name evidence="3" type="ORF">NCTC13316_02434</name>
</gene>
<name>A0A378JNN1_9GAMM</name>
<dbReference type="RefSeq" id="WP_115331890.1">
    <property type="nucleotide sequence ID" value="NZ_CAAAHP010000005.1"/>
</dbReference>
<evidence type="ECO:0000256" key="1">
    <source>
        <dbReference type="SAM" id="Coils"/>
    </source>
</evidence>
<dbReference type="OrthoDB" id="9775513at2"/>
<keyword evidence="2" id="KW-0472">Membrane</keyword>
<dbReference type="Gene3D" id="2.40.50.100">
    <property type="match status" value="1"/>
</dbReference>
<dbReference type="PANTHER" id="PTHR30469">
    <property type="entry name" value="MULTIDRUG RESISTANCE PROTEIN MDTA"/>
    <property type="match status" value="1"/>
</dbReference>
<keyword evidence="1" id="KW-0175">Coiled coil</keyword>
<proteinExistence type="predicted"/>
<accession>A0A378JNN1</accession>
<evidence type="ECO:0000313" key="3">
    <source>
        <dbReference type="EMBL" id="STX52321.1"/>
    </source>
</evidence>
<dbReference type="EMBL" id="UGOD01000001">
    <property type="protein sequence ID" value="STX52321.1"/>
    <property type="molecule type" value="Genomic_DNA"/>
</dbReference>
<reference evidence="3 4" key="1">
    <citation type="submission" date="2018-06" db="EMBL/GenBank/DDBJ databases">
        <authorList>
            <consortium name="Pathogen Informatics"/>
            <person name="Doyle S."/>
        </authorList>
    </citation>
    <scope>NUCLEOTIDE SEQUENCE [LARGE SCALE GENOMIC DNA]</scope>
    <source>
        <strain evidence="3 4">NCTC13316</strain>
    </source>
</reference>